<proteinExistence type="predicted"/>
<accession>A0A7L8K9X4</accession>
<sequence length="45" mass="4912">MPEIPPTPFPFFPQICPLLVGFHQRKSASLIISVALAGYIQSPDS</sequence>
<evidence type="ECO:0000313" key="1">
    <source>
        <dbReference type="EMBL" id="QOE89646.1"/>
    </source>
</evidence>
<organism evidence="1">
    <name type="scientific">Escherichia coli</name>
    <dbReference type="NCBI Taxonomy" id="562"/>
    <lineage>
        <taxon>Bacteria</taxon>
        <taxon>Pseudomonadati</taxon>
        <taxon>Pseudomonadota</taxon>
        <taxon>Gammaproteobacteria</taxon>
        <taxon>Enterobacterales</taxon>
        <taxon>Enterobacteriaceae</taxon>
        <taxon>Escherichia</taxon>
    </lineage>
</organism>
<dbReference type="AlphaFoldDB" id="A0A7L8K9X4"/>
<name>A0A7L8K9X4_ECOLX</name>
<keyword evidence="1" id="KW-0614">Plasmid</keyword>
<dbReference type="EMBL" id="MN626604">
    <property type="protein sequence ID" value="QOE89646.1"/>
    <property type="molecule type" value="Genomic_DNA"/>
</dbReference>
<gene>
    <name evidence="1" type="primary">pRts1_6</name>
</gene>
<reference evidence="1" key="1">
    <citation type="journal article" date="2020" name="Commun. Biol.">
        <title>Highly efficient gene transfer in the mouse gut microbiota is enabled by the Incl2 conjugative plasmid TP114.</title>
        <authorList>
            <person name="Neil K."/>
            <person name="Allard N."/>
            <person name="Grenier F."/>
            <person name="Burrus V."/>
            <person name="Rodrigue S."/>
        </authorList>
    </citation>
    <scope>NUCLEOTIDE SEQUENCE</scope>
    <source>
        <strain evidence="1">BM21</strain>
    </source>
</reference>
<protein>
    <submittedName>
        <fullName evidence="1">Uncharacterized protein</fullName>
    </submittedName>
</protein>
<geneLocation type="plasmid" evidence="1">
    <name>pRts1</name>
</geneLocation>